<sequence length="110" mass="12023">MEDSYFVSLGLRECGETIHAAVTDSVTGELVDHYELTHPGGGTCVVAVYEKHYYRAGNRLTLTVVLDDFTGRTRVHCIGGGGGEGLFRFDWGAAESFEGVVHDALSHYRL</sequence>
<dbReference type="InterPro" id="IPR046117">
    <property type="entry name" value="DUF6054"/>
</dbReference>
<gene>
    <name evidence="1" type="ORF">HMPREF9460_01304</name>
</gene>
<dbReference type="RefSeq" id="WP_021631495.1">
    <property type="nucleotide sequence ID" value="NZ_KN174162.1"/>
</dbReference>
<dbReference type="EMBL" id="ADLO01000047">
    <property type="protein sequence ID" value="KGF56102.1"/>
    <property type="molecule type" value="Genomic_DNA"/>
</dbReference>
<dbReference type="PATRIC" id="fig|742738.3.peg.1351"/>
<keyword evidence="2" id="KW-1185">Reference proteome</keyword>
<evidence type="ECO:0000313" key="2">
    <source>
        <dbReference type="Proteomes" id="UP000029585"/>
    </source>
</evidence>
<dbReference type="eggNOG" id="ENOG5032V74">
    <property type="taxonomic scope" value="Bacteria"/>
</dbReference>
<accession>A0A096CMS4</accession>
<dbReference type="Proteomes" id="UP000029585">
    <property type="component" value="Unassembled WGS sequence"/>
</dbReference>
<protein>
    <submittedName>
        <fullName evidence="1">Uncharacterized protein</fullName>
    </submittedName>
</protein>
<dbReference type="Pfam" id="PF19524">
    <property type="entry name" value="DUF6054"/>
    <property type="match status" value="1"/>
</dbReference>
<reference evidence="1 2" key="1">
    <citation type="submission" date="2011-08" db="EMBL/GenBank/DDBJ databases">
        <title>The Genome Sequence of Clostridium orbiscindens 1_3_50AFAA.</title>
        <authorList>
            <consortium name="The Broad Institute Genome Sequencing Platform"/>
            <person name="Earl A."/>
            <person name="Ward D."/>
            <person name="Feldgarden M."/>
            <person name="Gevers D."/>
            <person name="Daigneault M."/>
            <person name="Strauss J."/>
            <person name="Allen-Vercoe E."/>
            <person name="Young S.K."/>
            <person name="Zeng Q."/>
            <person name="Gargeya S."/>
            <person name="Fitzgerald M."/>
            <person name="Haas B."/>
            <person name="Abouelleil A."/>
            <person name="Alvarado L."/>
            <person name="Arachchi H.M."/>
            <person name="Berlin A."/>
            <person name="Brown A."/>
            <person name="Chapman S.B."/>
            <person name="Chen Z."/>
            <person name="Dunbar C."/>
            <person name="Freedman E."/>
            <person name="Gearin G."/>
            <person name="Gellesch M."/>
            <person name="Goldberg J."/>
            <person name="Griggs A."/>
            <person name="Gujja S."/>
            <person name="Heiman D."/>
            <person name="Howarth C."/>
            <person name="Larson L."/>
            <person name="Lui A."/>
            <person name="MacDonald P.J.P."/>
            <person name="Montmayeur A."/>
            <person name="Murphy C."/>
            <person name="Neiman D."/>
            <person name="Pearson M."/>
            <person name="Priest M."/>
            <person name="Roberts A."/>
            <person name="Saif S."/>
            <person name="Shea T."/>
            <person name="Shenoy N."/>
            <person name="Sisk P."/>
            <person name="Stolte C."/>
            <person name="Sykes S."/>
            <person name="Wortman J."/>
            <person name="Nusbaum C."/>
            <person name="Birren B."/>
        </authorList>
    </citation>
    <scope>NUCLEOTIDE SEQUENCE [LARGE SCALE GENOMIC DNA]</scope>
    <source>
        <strain evidence="1 2">1_3_50AFAA</strain>
    </source>
</reference>
<comment type="caution">
    <text evidence="1">The sequence shown here is derived from an EMBL/GenBank/DDBJ whole genome shotgun (WGS) entry which is preliminary data.</text>
</comment>
<proteinExistence type="predicted"/>
<dbReference type="HOGENOM" id="CLU_162600_0_0_9"/>
<organism evidence="1 2">
    <name type="scientific">Flavonifractor plautii 1_3_50AFAA</name>
    <dbReference type="NCBI Taxonomy" id="742738"/>
    <lineage>
        <taxon>Bacteria</taxon>
        <taxon>Bacillati</taxon>
        <taxon>Bacillota</taxon>
        <taxon>Clostridia</taxon>
        <taxon>Eubacteriales</taxon>
        <taxon>Oscillospiraceae</taxon>
        <taxon>Flavonifractor</taxon>
    </lineage>
</organism>
<evidence type="ECO:0000313" key="1">
    <source>
        <dbReference type="EMBL" id="KGF56102.1"/>
    </source>
</evidence>
<name>A0A096CMS4_FLAPL</name>
<dbReference type="AlphaFoldDB" id="A0A096CMS4"/>